<evidence type="ECO:0000256" key="1">
    <source>
        <dbReference type="SAM" id="MobiDB-lite"/>
    </source>
</evidence>
<feature type="compositionally biased region" description="Basic and acidic residues" evidence="1">
    <location>
        <begin position="107"/>
        <end position="118"/>
    </location>
</feature>
<sequence>MLENYPELFKDKSGLTGNGLNSGMNSSKAGESCDIPGPGELEKAHWPTKAHQSPTLAAPPSSPHDKNLREREEQPHAHAKENRCPILESSAAVTAAHSDTAACDSGPSRDDPSLFCEK</sequence>
<evidence type="ECO:0000313" key="3">
    <source>
        <dbReference type="EMBL" id="CAA7056527.1"/>
    </source>
</evidence>
<feature type="region of interest" description="Disordered" evidence="1">
    <location>
        <begin position="1"/>
        <end position="118"/>
    </location>
</feature>
<evidence type="ECO:0000313" key="2">
    <source>
        <dbReference type="EMBL" id="CAA7048695.1"/>
    </source>
</evidence>
<feature type="compositionally biased region" description="Polar residues" evidence="1">
    <location>
        <begin position="18"/>
        <end position="29"/>
    </location>
</feature>
<name>A0A6D2K6X3_9BRAS</name>
<gene>
    <name evidence="2" type="ORF">MERR_LOCUS35930</name>
    <name evidence="3" type="ORF">MERR_LOCUS43763</name>
</gene>
<protein>
    <submittedName>
        <fullName evidence="2">Uncharacterized protein</fullName>
    </submittedName>
</protein>
<accession>A0A6D2K6X3</accession>
<dbReference type="Proteomes" id="UP000467841">
    <property type="component" value="Unassembled WGS sequence"/>
</dbReference>
<feature type="compositionally biased region" description="Basic and acidic residues" evidence="1">
    <location>
        <begin position="63"/>
        <end position="83"/>
    </location>
</feature>
<dbReference type="EMBL" id="CACVBM020001643">
    <property type="protein sequence ID" value="CAA7056527.1"/>
    <property type="molecule type" value="Genomic_DNA"/>
</dbReference>
<evidence type="ECO:0000313" key="4">
    <source>
        <dbReference type="Proteomes" id="UP000467841"/>
    </source>
</evidence>
<dbReference type="EMBL" id="CACVBM020001395">
    <property type="protein sequence ID" value="CAA7048695.1"/>
    <property type="molecule type" value="Genomic_DNA"/>
</dbReference>
<proteinExistence type="predicted"/>
<reference evidence="2 4" key="1">
    <citation type="submission" date="2020-01" db="EMBL/GenBank/DDBJ databases">
        <authorList>
            <person name="Mishra B."/>
        </authorList>
    </citation>
    <scope>NUCLEOTIDE SEQUENCE [LARGE SCALE GENOMIC DNA]</scope>
</reference>
<feature type="compositionally biased region" description="Low complexity" evidence="1">
    <location>
        <begin position="89"/>
        <end position="102"/>
    </location>
</feature>
<dbReference type="AlphaFoldDB" id="A0A6D2K6X3"/>
<organism evidence="2 4">
    <name type="scientific">Microthlaspi erraticum</name>
    <dbReference type="NCBI Taxonomy" id="1685480"/>
    <lineage>
        <taxon>Eukaryota</taxon>
        <taxon>Viridiplantae</taxon>
        <taxon>Streptophyta</taxon>
        <taxon>Embryophyta</taxon>
        <taxon>Tracheophyta</taxon>
        <taxon>Spermatophyta</taxon>
        <taxon>Magnoliopsida</taxon>
        <taxon>eudicotyledons</taxon>
        <taxon>Gunneridae</taxon>
        <taxon>Pentapetalae</taxon>
        <taxon>rosids</taxon>
        <taxon>malvids</taxon>
        <taxon>Brassicales</taxon>
        <taxon>Brassicaceae</taxon>
        <taxon>Coluteocarpeae</taxon>
        <taxon>Microthlaspi</taxon>
    </lineage>
</organism>
<keyword evidence="4" id="KW-1185">Reference proteome</keyword>